<dbReference type="EMBL" id="JAJGCB010000006">
    <property type="protein sequence ID" value="KAJ8992014.1"/>
    <property type="molecule type" value="Genomic_DNA"/>
</dbReference>
<evidence type="ECO:0000313" key="2">
    <source>
        <dbReference type="Proteomes" id="UP001161757"/>
    </source>
</evidence>
<dbReference type="AlphaFoldDB" id="A0AAN6EVX1"/>
<evidence type="ECO:0000313" key="1">
    <source>
        <dbReference type="EMBL" id="KAJ8992014.1"/>
    </source>
</evidence>
<accession>A0AAN6EVX1</accession>
<name>A0AAN6EVX1_EXODE</name>
<sequence>MRTAILVSSRVMLMVATMGAEGEARGGQGWLGGVSEYRVYDPWKRLLGGCCGLQHFLAKLLLLPQGLFPQKVCWVVRTHFAPDWVRIVPGKSALQPMLYLPSAARRWAMLRFHSRPLSQSYLAGFRQGFEWNAYRFSALRLVAMMC</sequence>
<reference evidence="1" key="1">
    <citation type="submission" date="2023-01" db="EMBL/GenBank/DDBJ databases">
        <title>Exophiala dermititidis isolated from Cystic Fibrosis Patient.</title>
        <authorList>
            <person name="Kurbessoian T."/>
            <person name="Crocker A."/>
            <person name="Murante D."/>
            <person name="Hogan D.A."/>
            <person name="Stajich J.E."/>
        </authorList>
    </citation>
    <scope>NUCLEOTIDE SEQUENCE</scope>
    <source>
        <strain evidence="1">Ex8</strain>
    </source>
</reference>
<comment type="caution">
    <text evidence="1">The sequence shown here is derived from an EMBL/GenBank/DDBJ whole genome shotgun (WGS) entry which is preliminary data.</text>
</comment>
<gene>
    <name evidence="1" type="ORF">HRR80_003912</name>
</gene>
<proteinExistence type="predicted"/>
<protein>
    <submittedName>
        <fullName evidence="1">Uncharacterized protein</fullName>
    </submittedName>
</protein>
<dbReference type="Proteomes" id="UP001161757">
    <property type="component" value="Unassembled WGS sequence"/>
</dbReference>
<organism evidence="1 2">
    <name type="scientific">Exophiala dermatitidis</name>
    <name type="common">Black yeast-like fungus</name>
    <name type="synonym">Wangiella dermatitidis</name>
    <dbReference type="NCBI Taxonomy" id="5970"/>
    <lineage>
        <taxon>Eukaryota</taxon>
        <taxon>Fungi</taxon>
        <taxon>Dikarya</taxon>
        <taxon>Ascomycota</taxon>
        <taxon>Pezizomycotina</taxon>
        <taxon>Eurotiomycetes</taxon>
        <taxon>Chaetothyriomycetidae</taxon>
        <taxon>Chaetothyriales</taxon>
        <taxon>Herpotrichiellaceae</taxon>
        <taxon>Exophiala</taxon>
    </lineage>
</organism>